<evidence type="ECO:0000256" key="2">
    <source>
        <dbReference type="SAM" id="SignalP"/>
    </source>
</evidence>
<dbReference type="AlphaFoldDB" id="A0AAD4MXU5"/>
<keyword evidence="4" id="KW-1185">Reference proteome</keyword>
<organism evidence="3 4">
    <name type="scientific">Ditylenchus destructor</name>
    <dbReference type="NCBI Taxonomy" id="166010"/>
    <lineage>
        <taxon>Eukaryota</taxon>
        <taxon>Metazoa</taxon>
        <taxon>Ecdysozoa</taxon>
        <taxon>Nematoda</taxon>
        <taxon>Chromadorea</taxon>
        <taxon>Rhabditida</taxon>
        <taxon>Tylenchina</taxon>
        <taxon>Tylenchomorpha</taxon>
        <taxon>Sphaerularioidea</taxon>
        <taxon>Anguinidae</taxon>
        <taxon>Anguininae</taxon>
        <taxon>Ditylenchus</taxon>
    </lineage>
</organism>
<evidence type="ECO:0000256" key="1">
    <source>
        <dbReference type="SAM" id="MobiDB-lite"/>
    </source>
</evidence>
<sequence length="238" mass="26121">MLNFLLRTVIYLEILGDVIVGVPIPSGQENSRTKRFIPSTEFMIHRHIPLPPPITGPAALTAAPSLLAPQATTSVPKDTDDGGKGVLAVPVSQKSTIPLKPWTLRDMSEEVRNWERDRISRESRPETEDPSGENSAGVSTERTPASAETLKRQNILEPQDRNAIQLKSWSFLPPTELAPETIPRLKRDGNIPIGGVDGRTDDGILAANAVIGPLNFRARKSDEEDEVAKTRTHRDDDS</sequence>
<feature type="compositionally biased region" description="Basic and acidic residues" evidence="1">
    <location>
        <begin position="219"/>
        <end position="238"/>
    </location>
</feature>
<keyword evidence="2" id="KW-0732">Signal</keyword>
<comment type="caution">
    <text evidence="3">The sequence shown here is derived from an EMBL/GenBank/DDBJ whole genome shotgun (WGS) entry which is preliminary data.</text>
</comment>
<feature type="chain" id="PRO_5042180369" evidence="2">
    <location>
        <begin position="22"/>
        <end position="238"/>
    </location>
</feature>
<gene>
    <name evidence="3" type="ORF">DdX_13931</name>
</gene>
<evidence type="ECO:0000313" key="4">
    <source>
        <dbReference type="Proteomes" id="UP001201812"/>
    </source>
</evidence>
<proteinExistence type="predicted"/>
<dbReference type="EMBL" id="JAKKPZ010000061">
    <property type="protein sequence ID" value="KAI1705000.1"/>
    <property type="molecule type" value="Genomic_DNA"/>
</dbReference>
<protein>
    <submittedName>
        <fullName evidence="3">Uncharacterized protein</fullName>
    </submittedName>
</protein>
<feature type="signal peptide" evidence="2">
    <location>
        <begin position="1"/>
        <end position="21"/>
    </location>
</feature>
<name>A0AAD4MXU5_9BILA</name>
<feature type="compositionally biased region" description="Basic and acidic residues" evidence="1">
    <location>
        <begin position="116"/>
        <end position="127"/>
    </location>
</feature>
<accession>A0AAD4MXU5</accession>
<feature type="compositionally biased region" description="Polar residues" evidence="1">
    <location>
        <begin position="132"/>
        <end position="143"/>
    </location>
</feature>
<feature type="region of interest" description="Disordered" evidence="1">
    <location>
        <begin position="116"/>
        <end position="150"/>
    </location>
</feature>
<dbReference type="Proteomes" id="UP001201812">
    <property type="component" value="Unassembled WGS sequence"/>
</dbReference>
<reference evidence="3" key="1">
    <citation type="submission" date="2022-01" db="EMBL/GenBank/DDBJ databases">
        <title>Genome Sequence Resource for Two Populations of Ditylenchus destructor, the Migratory Endoparasitic Phytonematode.</title>
        <authorList>
            <person name="Zhang H."/>
            <person name="Lin R."/>
            <person name="Xie B."/>
        </authorList>
    </citation>
    <scope>NUCLEOTIDE SEQUENCE</scope>
    <source>
        <strain evidence="3">BazhouSP</strain>
    </source>
</reference>
<feature type="region of interest" description="Disordered" evidence="1">
    <location>
        <begin position="217"/>
        <end position="238"/>
    </location>
</feature>
<evidence type="ECO:0000313" key="3">
    <source>
        <dbReference type="EMBL" id="KAI1705000.1"/>
    </source>
</evidence>